<evidence type="ECO:0000256" key="1">
    <source>
        <dbReference type="SAM" id="Phobius"/>
    </source>
</evidence>
<keyword evidence="1" id="KW-0472">Membrane</keyword>
<comment type="caution">
    <text evidence="2">The sequence shown here is derived from an EMBL/GenBank/DDBJ whole genome shotgun (WGS) entry which is preliminary data.</text>
</comment>
<reference evidence="2 3" key="1">
    <citation type="journal article" date="2021" name="Commun. Biol.">
        <title>The genome of Shorea leprosula (Dipterocarpaceae) highlights the ecological relevance of drought in aseasonal tropical rainforests.</title>
        <authorList>
            <person name="Ng K.K.S."/>
            <person name="Kobayashi M.J."/>
            <person name="Fawcett J.A."/>
            <person name="Hatakeyama M."/>
            <person name="Paape T."/>
            <person name="Ng C.H."/>
            <person name="Ang C.C."/>
            <person name="Tnah L.H."/>
            <person name="Lee C.T."/>
            <person name="Nishiyama T."/>
            <person name="Sese J."/>
            <person name="O'Brien M.J."/>
            <person name="Copetti D."/>
            <person name="Mohd Noor M.I."/>
            <person name="Ong R.C."/>
            <person name="Putra M."/>
            <person name="Sireger I.Z."/>
            <person name="Indrioko S."/>
            <person name="Kosugi Y."/>
            <person name="Izuno A."/>
            <person name="Isagi Y."/>
            <person name="Lee S.L."/>
            <person name="Shimizu K.K."/>
        </authorList>
    </citation>
    <scope>NUCLEOTIDE SEQUENCE [LARGE SCALE GENOMIC DNA]</scope>
    <source>
        <strain evidence="2">214</strain>
    </source>
</reference>
<keyword evidence="1" id="KW-1133">Transmembrane helix</keyword>
<evidence type="ECO:0000313" key="3">
    <source>
        <dbReference type="Proteomes" id="UP001054252"/>
    </source>
</evidence>
<dbReference type="Proteomes" id="UP001054252">
    <property type="component" value="Unassembled WGS sequence"/>
</dbReference>
<keyword evidence="3" id="KW-1185">Reference proteome</keyword>
<keyword evidence="1" id="KW-0812">Transmembrane</keyword>
<protein>
    <submittedName>
        <fullName evidence="2">Uncharacterized protein</fullName>
    </submittedName>
</protein>
<evidence type="ECO:0000313" key="2">
    <source>
        <dbReference type="EMBL" id="GKV06365.1"/>
    </source>
</evidence>
<proteinExistence type="predicted"/>
<organism evidence="2 3">
    <name type="scientific">Rubroshorea leprosula</name>
    <dbReference type="NCBI Taxonomy" id="152421"/>
    <lineage>
        <taxon>Eukaryota</taxon>
        <taxon>Viridiplantae</taxon>
        <taxon>Streptophyta</taxon>
        <taxon>Embryophyta</taxon>
        <taxon>Tracheophyta</taxon>
        <taxon>Spermatophyta</taxon>
        <taxon>Magnoliopsida</taxon>
        <taxon>eudicotyledons</taxon>
        <taxon>Gunneridae</taxon>
        <taxon>Pentapetalae</taxon>
        <taxon>rosids</taxon>
        <taxon>malvids</taxon>
        <taxon>Malvales</taxon>
        <taxon>Dipterocarpaceae</taxon>
        <taxon>Rubroshorea</taxon>
    </lineage>
</organism>
<dbReference type="AlphaFoldDB" id="A0AAV5J648"/>
<accession>A0AAV5J648</accession>
<dbReference type="EMBL" id="BPVZ01000025">
    <property type="protein sequence ID" value="GKV06365.1"/>
    <property type="molecule type" value="Genomic_DNA"/>
</dbReference>
<gene>
    <name evidence="2" type="ORF">SLEP1_g18265</name>
</gene>
<sequence length="64" mass="7046">MIPSFVPGVVNYNGDLADRTKIGGWVSASLIVAIYVFALFLLPDALPPESLPHSHRRTLLEKNQ</sequence>
<name>A0AAV5J648_9ROSI</name>
<feature type="transmembrane region" description="Helical" evidence="1">
    <location>
        <begin position="22"/>
        <end position="42"/>
    </location>
</feature>